<protein>
    <submittedName>
        <fullName evidence="2">Uncharacterized protein</fullName>
    </submittedName>
</protein>
<proteinExistence type="predicted"/>
<accession>A0A8J4C530</accession>
<feature type="region of interest" description="Disordered" evidence="1">
    <location>
        <begin position="302"/>
        <end position="321"/>
    </location>
</feature>
<dbReference type="InterPro" id="IPR006502">
    <property type="entry name" value="PDDEXK-like"/>
</dbReference>
<organism evidence="2 3">
    <name type="scientific">Volvox reticuliferus</name>
    <dbReference type="NCBI Taxonomy" id="1737510"/>
    <lineage>
        <taxon>Eukaryota</taxon>
        <taxon>Viridiplantae</taxon>
        <taxon>Chlorophyta</taxon>
        <taxon>core chlorophytes</taxon>
        <taxon>Chlorophyceae</taxon>
        <taxon>CS clade</taxon>
        <taxon>Chlamydomonadales</taxon>
        <taxon>Volvocaceae</taxon>
        <taxon>Volvox</taxon>
    </lineage>
</organism>
<gene>
    <name evidence="2" type="ORF">Vretifemale_4232</name>
</gene>
<evidence type="ECO:0000256" key="1">
    <source>
        <dbReference type="SAM" id="MobiDB-lite"/>
    </source>
</evidence>
<dbReference type="OrthoDB" id="691424at2759"/>
<feature type="region of interest" description="Disordered" evidence="1">
    <location>
        <begin position="371"/>
        <end position="401"/>
    </location>
</feature>
<dbReference type="PANTHER" id="PTHR31579:SF1">
    <property type="entry name" value="OS03G0796600 PROTEIN"/>
    <property type="match status" value="1"/>
</dbReference>
<dbReference type="EMBL" id="BNCP01000006">
    <property type="protein sequence ID" value="GIL74211.1"/>
    <property type="molecule type" value="Genomic_DNA"/>
</dbReference>
<dbReference type="Proteomes" id="UP000747110">
    <property type="component" value="Unassembled WGS sequence"/>
</dbReference>
<name>A0A8J4C530_9CHLO</name>
<evidence type="ECO:0000313" key="2">
    <source>
        <dbReference type="EMBL" id="GIL74211.1"/>
    </source>
</evidence>
<comment type="caution">
    <text evidence="2">The sequence shown here is derived from an EMBL/GenBank/DDBJ whole genome shotgun (WGS) entry which is preliminary data.</text>
</comment>
<keyword evidence="3" id="KW-1185">Reference proteome</keyword>
<dbReference type="Pfam" id="PF04720">
    <property type="entry name" value="PDDEXK_6"/>
    <property type="match status" value="1"/>
</dbReference>
<reference evidence="2" key="1">
    <citation type="journal article" date="2021" name="Proc. Natl. Acad. Sci. U.S.A.">
        <title>Three genomes in the algal genus Volvox reveal the fate of a haploid sex-determining region after a transition to homothallism.</title>
        <authorList>
            <person name="Yamamoto K."/>
            <person name="Hamaji T."/>
            <person name="Kawai-Toyooka H."/>
            <person name="Matsuzaki R."/>
            <person name="Takahashi F."/>
            <person name="Nishimura Y."/>
            <person name="Kawachi M."/>
            <person name="Noguchi H."/>
            <person name="Minakuchi Y."/>
            <person name="Umen J.G."/>
            <person name="Toyoda A."/>
            <person name="Nozaki H."/>
        </authorList>
    </citation>
    <scope>NUCLEOTIDE SEQUENCE</scope>
    <source>
        <strain evidence="2">NIES-3786</strain>
    </source>
</reference>
<sequence>MLDPVANSLIFDFEAALPVDDGAKSGLIDVVHDANLVGQRLETLCRASCPFARELRCNLQRILLANCDKECEDVFSLARCLASLGYIVAVRFALPGTGADCFKSLRHEFLIVRGTGEFCGMEFIVEPSLRQHFAIPHPSPDYEYVLSRTPDVFVGGSCRLVPVIQLLCALMADSFQRKGLPLPPWRREAAMLSKWLPHPARTRDRPVLSSSIAAAASAIFIPAVDDGANPAAAAAATVAALRCDCFPATSNPAAAQEGFSDMLPSDLRVSLNDSSGASTDSSGGFAGCVPLDGSPVSVLRLPGAATGHGEEGGEAEAADRPPPMTALVEDLPAASNIRKFVPTVRHHPRDVVEPPAPVKGIGSAPAAAQLGPIGRAKSDSTDLVAAATSADGPPQPMAPTLAPAAFEHYHGAEETLPQTDARPTWSSAPERGPAGLPPDPDPRCSDEDSSGCSSGDDDSCTYEEGGESDSADRAGLLSLQMQKHQHQRQPLPRSTAAARELGRIRTHPPVHRGEMAIRVVKLVGFSASGSLERHRPPAPQLQPQLHQAVARAALTGAGSAVALGRDLRTSWKARQRAV</sequence>
<feature type="region of interest" description="Disordered" evidence="1">
    <location>
        <begin position="419"/>
        <end position="470"/>
    </location>
</feature>
<evidence type="ECO:0000313" key="3">
    <source>
        <dbReference type="Proteomes" id="UP000747110"/>
    </source>
</evidence>
<dbReference type="AlphaFoldDB" id="A0A8J4C530"/>
<feature type="compositionally biased region" description="Acidic residues" evidence="1">
    <location>
        <begin position="455"/>
        <end position="469"/>
    </location>
</feature>
<dbReference type="PANTHER" id="PTHR31579">
    <property type="entry name" value="OS03G0796600 PROTEIN"/>
    <property type="match status" value="1"/>
</dbReference>